<feature type="region of interest" description="Disordered" evidence="2">
    <location>
        <begin position="1"/>
        <end position="21"/>
    </location>
</feature>
<evidence type="ECO:0000256" key="2">
    <source>
        <dbReference type="SAM" id="MobiDB-lite"/>
    </source>
</evidence>
<protein>
    <submittedName>
        <fullName evidence="4">Uncharacterized protein</fullName>
    </submittedName>
</protein>
<organism evidence="4 5">
    <name type="scientific">Aduncisulcus paluster</name>
    <dbReference type="NCBI Taxonomy" id="2918883"/>
    <lineage>
        <taxon>Eukaryota</taxon>
        <taxon>Metamonada</taxon>
        <taxon>Carpediemonas-like organisms</taxon>
        <taxon>Aduncisulcus</taxon>
    </lineage>
</organism>
<keyword evidence="3" id="KW-0812">Transmembrane</keyword>
<evidence type="ECO:0000256" key="1">
    <source>
        <dbReference type="SAM" id="Coils"/>
    </source>
</evidence>
<dbReference type="Proteomes" id="UP001057375">
    <property type="component" value="Unassembled WGS sequence"/>
</dbReference>
<feature type="coiled-coil region" evidence="1">
    <location>
        <begin position="119"/>
        <end position="157"/>
    </location>
</feature>
<evidence type="ECO:0000313" key="4">
    <source>
        <dbReference type="EMBL" id="GKT28235.1"/>
    </source>
</evidence>
<reference evidence="4" key="1">
    <citation type="submission" date="2022-03" db="EMBL/GenBank/DDBJ databases">
        <title>Draft genome sequence of Aduncisulcus paluster, a free-living microaerophilic Fornicata.</title>
        <authorList>
            <person name="Yuyama I."/>
            <person name="Kume K."/>
            <person name="Tamura T."/>
            <person name="Inagaki Y."/>
            <person name="Hashimoto T."/>
        </authorList>
    </citation>
    <scope>NUCLEOTIDE SEQUENCE</scope>
    <source>
        <strain evidence="4">NY0171</strain>
    </source>
</reference>
<name>A0ABQ5KAM8_9EUKA</name>
<keyword evidence="1" id="KW-0175">Coiled coil</keyword>
<dbReference type="EMBL" id="BQXS01000196">
    <property type="protein sequence ID" value="GKT28235.1"/>
    <property type="molecule type" value="Genomic_DNA"/>
</dbReference>
<gene>
    <name evidence="4" type="ORF">ADUPG1_000523</name>
</gene>
<keyword evidence="5" id="KW-1185">Reference proteome</keyword>
<proteinExistence type="predicted"/>
<keyword evidence="3" id="KW-1133">Transmembrane helix</keyword>
<keyword evidence="3" id="KW-0472">Membrane</keyword>
<comment type="caution">
    <text evidence="4">The sequence shown here is derived from an EMBL/GenBank/DDBJ whole genome shotgun (WGS) entry which is preliminary data.</text>
</comment>
<sequence>MSEQEPVEPTEPKEPMQPKDQMISELKGVIDSVQGFRELAKKQSQVVIPRLQAKAKAYKEAYVELSAIINHFLREHDVTMAVTEVNQRLLLSPKPGARGQDAGASPSAASHVELIRQGLEQLRLQEELKEKDFNEETKEMKDEITKLKVVNERMKKRISTLSSGAAFDEDAEEKAERVRLVVMLFALLIALGIIVVGSIFLAKKK</sequence>
<accession>A0ABQ5KAM8</accession>
<evidence type="ECO:0000256" key="3">
    <source>
        <dbReference type="SAM" id="Phobius"/>
    </source>
</evidence>
<feature type="transmembrane region" description="Helical" evidence="3">
    <location>
        <begin position="180"/>
        <end position="202"/>
    </location>
</feature>
<evidence type="ECO:0000313" key="5">
    <source>
        <dbReference type="Proteomes" id="UP001057375"/>
    </source>
</evidence>